<sequence length="73" mass="8450">MIPSNFATKRLTELAQKLYDDHLNVKDVVVYAAGQHESVVAVFNQKGNPDKYWVQHPDTDESKWTWVREYNGA</sequence>
<dbReference type="EMBL" id="PP496414">
    <property type="protein sequence ID" value="WYV99209.1"/>
    <property type="molecule type" value="Genomic_DNA"/>
</dbReference>
<name>A0AAX4MXP6_9CAUD</name>
<protein>
    <submittedName>
        <fullName evidence="1">Uncharacterized protein</fullName>
    </submittedName>
</protein>
<dbReference type="Proteomes" id="UP001433872">
    <property type="component" value="Segment"/>
</dbReference>
<evidence type="ECO:0000313" key="1">
    <source>
        <dbReference type="EMBL" id="WYV99209.1"/>
    </source>
</evidence>
<proteinExistence type="predicted"/>
<accession>A0AAX4MXP6</accession>
<gene>
    <name evidence="1" type="ORF">KoPa4_00041</name>
</gene>
<organism evidence="1 2">
    <name type="scientific">Pseudomonas phage vB_PpuM-KoPa-4</name>
    <dbReference type="NCBI Taxonomy" id="3132618"/>
    <lineage>
        <taxon>Viruses</taxon>
        <taxon>Duplodnaviria</taxon>
        <taxon>Heunggongvirae</taxon>
        <taxon>Uroviricota</taxon>
        <taxon>Caudoviricetes</taxon>
        <taxon>Vandenendeviridae</taxon>
        <taxon>Gorskivirinae</taxon>
        <taxon>Tartuvirus</taxon>
        <taxon>Tartuvirus kopa4</taxon>
    </lineage>
</organism>
<keyword evidence="2" id="KW-1185">Reference proteome</keyword>
<evidence type="ECO:0000313" key="2">
    <source>
        <dbReference type="Proteomes" id="UP001433872"/>
    </source>
</evidence>
<reference evidence="1" key="1">
    <citation type="submission" date="2024-03" db="EMBL/GenBank/DDBJ databases">
        <title>Isolation and characterization of a phage collection against Pseudomonas putida.</title>
        <authorList>
            <person name="Brauer A."/>
            <person name="Rosendahl S."/>
            <person name="Kangsep A."/>
            <person name="Rikberg R."/>
            <person name="Lewanczyk A.C."/>
            <person name="Horak R."/>
            <person name="Tamman H."/>
        </authorList>
    </citation>
    <scope>NUCLEOTIDE SEQUENCE</scope>
</reference>